<evidence type="ECO:0000256" key="2">
    <source>
        <dbReference type="ARBA" id="ARBA00022448"/>
    </source>
</evidence>
<evidence type="ECO:0000256" key="4">
    <source>
        <dbReference type="ARBA" id="ARBA00022692"/>
    </source>
</evidence>
<reference evidence="15 16" key="1">
    <citation type="submission" date="2024-04" db="EMBL/GenBank/DDBJ databases">
        <title>Defined microbial consortia suppress multidrug-resistant proinflammatory Enterobacteriaceae via ecological control.</title>
        <authorList>
            <person name="Furuichi M."/>
            <person name="Kawaguchi T."/>
            <person name="Pust M."/>
            <person name="Yasuma K."/>
            <person name="Plichta D."/>
            <person name="Hasegawa N."/>
            <person name="Ohya T."/>
            <person name="Bhattarai S."/>
            <person name="Sasajima S."/>
            <person name="Aoto Y."/>
            <person name="Tuganbaev T."/>
            <person name="Yaginuma M."/>
            <person name="Ueda M."/>
            <person name="Okahashi N."/>
            <person name="Amafuji K."/>
            <person name="Kiridooshi Y."/>
            <person name="Sugita K."/>
            <person name="Strazar M."/>
            <person name="Skelly A."/>
            <person name="Suda W."/>
            <person name="Hattori M."/>
            <person name="Nakamoto N."/>
            <person name="Caballero S."/>
            <person name="Norman J."/>
            <person name="Olle B."/>
            <person name="Tanoue T."/>
            <person name="Arita M."/>
            <person name="Bucci V."/>
            <person name="Atarashi K."/>
            <person name="Xavier R."/>
            <person name="Honda K."/>
        </authorList>
    </citation>
    <scope>NUCLEOTIDE SEQUENCE [LARGE SCALE GENOMIC DNA]</scope>
    <source>
        <strain evidence="16">f13</strain>
    </source>
</reference>
<evidence type="ECO:0000256" key="8">
    <source>
        <dbReference type="ARBA" id="ARBA00023136"/>
    </source>
</evidence>
<protein>
    <recommendedName>
        <fullName evidence="12">ATP synthase subunit b</fullName>
    </recommendedName>
    <alternativeName>
        <fullName evidence="12">ATP synthase F(0) sector subunit b</fullName>
    </alternativeName>
    <alternativeName>
        <fullName evidence="12">ATPase subunit I</fullName>
    </alternativeName>
    <alternativeName>
        <fullName evidence="12">F-type ATPase subunit b</fullName>
        <shortName evidence="12">F-ATPase subunit b</shortName>
    </alternativeName>
</protein>
<evidence type="ECO:0000256" key="9">
    <source>
        <dbReference type="ARBA" id="ARBA00023310"/>
    </source>
</evidence>
<sequence length="168" mass="18762">MREVQELVTIMPWTFIATICNLFLQCWLIKKFLFKPVREIIEKRRALADAQIQDAKKAKEEAEAMKAGYEAEMAKAKETASAILQDAQKDAAARSEAMVQEAKAQAAGIKARAEADILQEKKKAVNEIKNEIGGIAMDIAGKVIEREISEDDHRKLIDEFIENVGEAS</sequence>
<dbReference type="SUPFAM" id="SSF81573">
    <property type="entry name" value="F1F0 ATP synthase subunit B, membrane domain"/>
    <property type="match status" value="1"/>
</dbReference>
<evidence type="ECO:0000256" key="13">
    <source>
        <dbReference type="RuleBase" id="RU003848"/>
    </source>
</evidence>
<evidence type="ECO:0000313" key="15">
    <source>
        <dbReference type="EMBL" id="GAA6267528.1"/>
    </source>
</evidence>
<feature type="coiled-coil region" evidence="14">
    <location>
        <begin position="45"/>
        <end position="79"/>
    </location>
</feature>
<keyword evidence="6 12" id="KW-1133">Transmembrane helix</keyword>
<dbReference type="InterPro" id="IPR002146">
    <property type="entry name" value="ATP_synth_b/b'su_bac/chlpt"/>
</dbReference>
<evidence type="ECO:0000256" key="6">
    <source>
        <dbReference type="ARBA" id="ARBA00022989"/>
    </source>
</evidence>
<evidence type="ECO:0000256" key="3">
    <source>
        <dbReference type="ARBA" id="ARBA00022547"/>
    </source>
</evidence>
<keyword evidence="3 12" id="KW-0138">CF(0)</keyword>
<comment type="similarity">
    <text evidence="1 12 13">Belongs to the ATPase B chain family.</text>
</comment>
<evidence type="ECO:0000256" key="10">
    <source>
        <dbReference type="ARBA" id="ARBA00025198"/>
    </source>
</evidence>
<keyword evidence="12" id="KW-1003">Cell membrane</keyword>
<keyword evidence="8 12" id="KW-0472">Membrane</keyword>
<evidence type="ECO:0000256" key="11">
    <source>
        <dbReference type="ARBA" id="ARBA00037847"/>
    </source>
</evidence>
<dbReference type="Pfam" id="PF00430">
    <property type="entry name" value="ATP-synt_B"/>
    <property type="match status" value="1"/>
</dbReference>
<comment type="subunit">
    <text evidence="12">F-type ATPases have 2 components, F(1) - the catalytic core - and F(0) - the membrane proton channel. F(1) has five subunits: alpha(3), beta(3), gamma(1), delta(1), epsilon(1). F(0) has three main subunits: a(1), b(2) and c(10-14). The alpha and beta chains form an alternating ring which encloses part of the gamma chain. F(1) is attached to F(0) by a central stalk formed by the gamma and epsilon chains, while a peripheral stalk is formed by the delta and b chains.</text>
</comment>
<name>A0ABQ0AU15_9FIRM</name>
<dbReference type="PANTHER" id="PTHR33445:SF2">
    <property type="entry name" value="ATP SYNTHASE SUBUNIT B', CHLOROPLASTIC"/>
    <property type="match status" value="1"/>
</dbReference>
<comment type="function">
    <text evidence="12">Component of the F(0) channel, it forms part of the peripheral stalk, linking F(1) to F(0).</text>
</comment>
<keyword evidence="7 12" id="KW-0406">Ion transport</keyword>
<dbReference type="RefSeq" id="WP_176254072.1">
    <property type="nucleotide sequence ID" value="NZ_BAABXL010000001.1"/>
</dbReference>
<comment type="subcellular location">
    <subcellularLocation>
        <location evidence="12">Cell membrane</location>
        <topology evidence="12">Single-pass membrane protein</topology>
    </subcellularLocation>
    <subcellularLocation>
        <location evidence="11">Endomembrane system</location>
        <topology evidence="11">Single-pass membrane protein</topology>
    </subcellularLocation>
</comment>
<dbReference type="PANTHER" id="PTHR33445">
    <property type="entry name" value="ATP SYNTHASE SUBUNIT B', CHLOROPLASTIC"/>
    <property type="match status" value="1"/>
</dbReference>
<evidence type="ECO:0000256" key="14">
    <source>
        <dbReference type="SAM" id="Coils"/>
    </source>
</evidence>
<dbReference type="InterPro" id="IPR028987">
    <property type="entry name" value="ATP_synth_B-like_membr_sf"/>
</dbReference>
<feature type="transmembrane region" description="Helical" evidence="12">
    <location>
        <begin position="12"/>
        <end position="29"/>
    </location>
</feature>
<evidence type="ECO:0000256" key="12">
    <source>
        <dbReference type="HAMAP-Rule" id="MF_01398"/>
    </source>
</evidence>
<accession>A0ABQ0AU15</accession>
<evidence type="ECO:0000256" key="1">
    <source>
        <dbReference type="ARBA" id="ARBA00005513"/>
    </source>
</evidence>
<evidence type="ECO:0000313" key="16">
    <source>
        <dbReference type="Proteomes" id="UP001600894"/>
    </source>
</evidence>
<comment type="caution">
    <text evidence="15">The sequence shown here is derived from an EMBL/GenBank/DDBJ whole genome shotgun (WGS) entry which is preliminary data.</text>
</comment>
<evidence type="ECO:0000256" key="7">
    <source>
        <dbReference type="ARBA" id="ARBA00023065"/>
    </source>
</evidence>
<evidence type="ECO:0000256" key="5">
    <source>
        <dbReference type="ARBA" id="ARBA00022781"/>
    </source>
</evidence>
<dbReference type="NCBIfam" id="TIGR01144">
    <property type="entry name" value="ATP_synt_b"/>
    <property type="match status" value="1"/>
</dbReference>
<keyword evidence="9 12" id="KW-0066">ATP synthesis</keyword>
<dbReference type="EMBL" id="BAABXL010000001">
    <property type="protein sequence ID" value="GAA6267528.1"/>
    <property type="molecule type" value="Genomic_DNA"/>
</dbReference>
<dbReference type="CDD" id="cd06503">
    <property type="entry name" value="ATP-synt_Fo_b"/>
    <property type="match status" value="1"/>
</dbReference>
<dbReference type="InterPro" id="IPR050059">
    <property type="entry name" value="ATP_synthase_B_chain"/>
</dbReference>
<dbReference type="Proteomes" id="UP001600894">
    <property type="component" value="Unassembled WGS sequence"/>
</dbReference>
<comment type="function">
    <text evidence="10 12">F(1)F(0) ATP synthase produces ATP from ADP in the presence of a proton or sodium gradient. F-type ATPases consist of two structural domains, F(1) containing the extramembraneous catalytic core and F(0) containing the membrane proton channel, linked together by a central stalk and a peripheral stalk. During catalysis, ATP synthesis in the catalytic domain of F(1) is coupled via a rotary mechanism of the central stalk subunits to proton translocation.</text>
</comment>
<dbReference type="HAMAP" id="MF_01398">
    <property type="entry name" value="ATP_synth_b_bprime"/>
    <property type="match status" value="1"/>
</dbReference>
<proteinExistence type="inferred from homology"/>
<organism evidence="15 16">
    <name type="scientific">Enterocloster alcoholdehydrogenati</name>
    <dbReference type="NCBI Taxonomy" id="2547410"/>
    <lineage>
        <taxon>Bacteria</taxon>
        <taxon>Bacillati</taxon>
        <taxon>Bacillota</taxon>
        <taxon>Clostridia</taxon>
        <taxon>Lachnospirales</taxon>
        <taxon>Lachnospiraceae</taxon>
        <taxon>Enterocloster</taxon>
    </lineage>
</organism>
<keyword evidence="4 12" id="KW-0812">Transmembrane</keyword>
<gene>
    <name evidence="12 15" type="primary">atpF</name>
    <name evidence="15" type="ORF">F130042H8_05880</name>
</gene>
<keyword evidence="5 12" id="KW-0375">Hydrogen ion transport</keyword>
<keyword evidence="14" id="KW-0175">Coiled coil</keyword>
<keyword evidence="2 12" id="KW-0813">Transport</keyword>
<dbReference type="InterPro" id="IPR005864">
    <property type="entry name" value="ATP_synth_F0_bsu_bac"/>
</dbReference>
<keyword evidence="16" id="KW-1185">Reference proteome</keyword>